<name>A0A8K0PET1_9PEZI</name>
<organism evidence="3 4">
    <name type="scientific">Elsinoe batatas</name>
    <dbReference type="NCBI Taxonomy" id="2601811"/>
    <lineage>
        <taxon>Eukaryota</taxon>
        <taxon>Fungi</taxon>
        <taxon>Dikarya</taxon>
        <taxon>Ascomycota</taxon>
        <taxon>Pezizomycotina</taxon>
        <taxon>Dothideomycetes</taxon>
        <taxon>Dothideomycetidae</taxon>
        <taxon>Myriangiales</taxon>
        <taxon>Elsinoaceae</taxon>
        <taxon>Elsinoe</taxon>
    </lineage>
</organism>
<evidence type="ECO:0000313" key="4">
    <source>
        <dbReference type="Proteomes" id="UP000809789"/>
    </source>
</evidence>
<evidence type="ECO:0000313" key="3">
    <source>
        <dbReference type="EMBL" id="KAG8627091.1"/>
    </source>
</evidence>
<sequence length="361" mass="41477">MTVPKTSTVIRGTKPAKVVLSVLPPDHAYTPEHLAVARHCYRAILREASYLPDPWSRRYVKLCAQQRFRKSPPRHPASARSAKLQLEYVVEDTRRHVRLLVRANKGETGPLEKIMRLAFGRTGKRRHELLNPLLGGCDYQDVAKPPILSKAMHALLISQAMNKPPTTGRSNPRSLKATIPDYDQLNAWSHPVSERRAIRKAKVALYDMFDRVQVPPPEDQWDFLHRIIVEGGTVPTAPEYRVRTEPMEKETEDETEDAVDGESTTSNVKTQLALLSRILLGERPEKREASDEYNNNSRSLTITPRLMRRRYQAVFAQCPRMQFDSARDEWNVQWGHKLIEEAVWRRVAKEHDEQAQSSQIE</sequence>
<evidence type="ECO:0000256" key="1">
    <source>
        <dbReference type="SAM" id="MobiDB-lite"/>
    </source>
</evidence>
<accession>A0A8K0PET1</accession>
<feature type="compositionally biased region" description="Acidic residues" evidence="1">
    <location>
        <begin position="250"/>
        <end position="260"/>
    </location>
</feature>
<dbReference type="EMBL" id="JAESVG020000005">
    <property type="protein sequence ID" value="KAG8627091.1"/>
    <property type="molecule type" value="Genomic_DNA"/>
</dbReference>
<gene>
    <name evidence="3" type="ORF">KVT40_004574</name>
</gene>
<dbReference type="InterPro" id="IPR046896">
    <property type="entry name" value="Cup1-like_N"/>
</dbReference>
<reference evidence="3" key="1">
    <citation type="submission" date="2021-07" db="EMBL/GenBank/DDBJ databases">
        <title>Elsinoe batatas strain:CRI-CJ2 Genome sequencing and assembly.</title>
        <authorList>
            <person name="Huang L."/>
        </authorList>
    </citation>
    <scope>NUCLEOTIDE SEQUENCE</scope>
    <source>
        <strain evidence="3">CRI-CJ2</strain>
    </source>
</reference>
<protein>
    <recommendedName>
        <fullName evidence="2">LYR motif-containing protein Cup1-like N-terminal domain-containing protein</fullName>
    </recommendedName>
</protein>
<proteinExistence type="predicted"/>
<feature type="domain" description="LYR motif-containing protein Cup1-like N-terminal" evidence="2">
    <location>
        <begin position="41"/>
        <end position="130"/>
    </location>
</feature>
<dbReference type="AlphaFoldDB" id="A0A8K0PET1"/>
<evidence type="ECO:0000259" key="2">
    <source>
        <dbReference type="Pfam" id="PF20263"/>
    </source>
</evidence>
<dbReference type="CDD" id="cd20273">
    <property type="entry name" value="Complex1_LYR_unchar"/>
    <property type="match status" value="1"/>
</dbReference>
<dbReference type="OrthoDB" id="5521299at2759"/>
<feature type="region of interest" description="Disordered" evidence="1">
    <location>
        <begin position="244"/>
        <end position="266"/>
    </location>
</feature>
<dbReference type="Pfam" id="PF20263">
    <property type="entry name" value="LYRM2-like"/>
    <property type="match status" value="1"/>
</dbReference>
<keyword evidence="4" id="KW-1185">Reference proteome</keyword>
<dbReference type="Proteomes" id="UP000809789">
    <property type="component" value="Unassembled WGS sequence"/>
</dbReference>
<comment type="caution">
    <text evidence="3">The sequence shown here is derived from an EMBL/GenBank/DDBJ whole genome shotgun (WGS) entry which is preliminary data.</text>
</comment>